<evidence type="ECO:0000313" key="13">
    <source>
        <dbReference type="EMBL" id="RLE51036.1"/>
    </source>
</evidence>
<dbReference type="Pfam" id="PF13207">
    <property type="entry name" value="AAA_17"/>
    <property type="match status" value="1"/>
</dbReference>
<dbReference type="InterPro" id="IPR027417">
    <property type="entry name" value="P-loop_NTPase"/>
</dbReference>
<evidence type="ECO:0000256" key="10">
    <source>
        <dbReference type="ARBA" id="ARBA00022840"/>
    </source>
</evidence>
<evidence type="ECO:0000256" key="9">
    <source>
        <dbReference type="ARBA" id="ARBA00022777"/>
    </source>
</evidence>
<evidence type="ECO:0000313" key="14">
    <source>
        <dbReference type="Proteomes" id="UP000272051"/>
    </source>
</evidence>
<dbReference type="HAMAP" id="MF_00234">
    <property type="entry name" value="Adenylate_kinase_AdkA"/>
    <property type="match status" value="1"/>
</dbReference>
<evidence type="ECO:0000256" key="7">
    <source>
        <dbReference type="ARBA" id="ARBA00022679"/>
    </source>
</evidence>
<reference evidence="13 14" key="1">
    <citation type="submission" date="2018-06" db="EMBL/GenBank/DDBJ databases">
        <title>Extensive metabolic versatility and redundancy in microbially diverse, dynamic hydrothermal sediments.</title>
        <authorList>
            <person name="Dombrowski N."/>
            <person name="Teske A."/>
            <person name="Baker B.J."/>
        </authorList>
    </citation>
    <scope>NUCLEOTIDE SEQUENCE [LARGE SCALE GENOMIC DNA]</scope>
    <source>
        <strain evidence="13">B34_G17</strain>
    </source>
</reference>
<evidence type="ECO:0000256" key="3">
    <source>
        <dbReference type="ARBA" id="ARBA00007088"/>
    </source>
</evidence>
<keyword evidence="6 12" id="KW-0963">Cytoplasm</keyword>
<evidence type="ECO:0000256" key="12">
    <source>
        <dbReference type="HAMAP-Rule" id="MF_00234"/>
    </source>
</evidence>
<dbReference type="GO" id="GO:0005524">
    <property type="term" value="F:ATP binding"/>
    <property type="evidence" value="ECO:0007669"/>
    <property type="project" value="UniProtKB-UniRule"/>
</dbReference>
<evidence type="ECO:0000256" key="11">
    <source>
        <dbReference type="ARBA" id="ARBA00033336"/>
    </source>
</evidence>
<accession>A0A497EV53</accession>
<feature type="binding site" evidence="12">
    <location>
        <begin position="16"/>
        <end position="24"/>
    </location>
    <ligand>
        <name>ATP</name>
        <dbReference type="ChEBI" id="CHEBI:30616"/>
    </ligand>
</feature>
<evidence type="ECO:0000256" key="6">
    <source>
        <dbReference type="ARBA" id="ARBA00022490"/>
    </source>
</evidence>
<keyword evidence="10 12" id="KW-0067">ATP-binding</keyword>
<comment type="similarity">
    <text evidence="3 12">Belongs to the archaeal adenylate kinase family.</text>
</comment>
<keyword evidence="9 12" id="KW-0418">Kinase</keyword>
<evidence type="ECO:0000256" key="1">
    <source>
        <dbReference type="ARBA" id="ARBA00000582"/>
    </source>
</evidence>
<dbReference type="GO" id="GO:0005737">
    <property type="term" value="C:cytoplasm"/>
    <property type="evidence" value="ECO:0007669"/>
    <property type="project" value="UniProtKB-SubCell"/>
</dbReference>
<evidence type="ECO:0000256" key="5">
    <source>
        <dbReference type="ARBA" id="ARBA00019926"/>
    </source>
</evidence>
<dbReference type="NCBIfam" id="NF003122">
    <property type="entry name" value="PRK04040.1"/>
    <property type="match status" value="1"/>
</dbReference>
<sequence length="201" mass="22187">MENPNLESGRIVVVAGVPGVGKTTVLNETLKLCQQRGVNCIVVNYGTVMLEEAMSKKLVSHRDEMRKLPLDIQLNLQKLAAERIRAMAKSGNIIVDTHVLIKTPHGYLPGLPSWVVEALRPNVIALIEANVEEVLKRRLKDSEVRVREVDATEALREHQELNRSAALSTATLVGATVAIIENREGKVSEAAEQLFKLIVEE</sequence>
<dbReference type="EMBL" id="QMQX01000137">
    <property type="protein sequence ID" value="RLE51036.1"/>
    <property type="molecule type" value="Genomic_DNA"/>
</dbReference>
<comment type="caution">
    <text evidence="13">The sequence shown here is derived from an EMBL/GenBank/DDBJ whole genome shotgun (WGS) entry which is preliminary data.</text>
</comment>
<dbReference type="SUPFAM" id="SSF52540">
    <property type="entry name" value="P-loop containing nucleoside triphosphate hydrolases"/>
    <property type="match status" value="1"/>
</dbReference>
<evidence type="ECO:0000256" key="4">
    <source>
        <dbReference type="ARBA" id="ARBA00012955"/>
    </source>
</evidence>
<organism evidence="13 14">
    <name type="scientific">Thermoproteota archaeon</name>
    <dbReference type="NCBI Taxonomy" id="2056631"/>
    <lineage>
        <taxon>Archaea</taxon>
        <taxon>Thermoproteota</taxon>
    </lineage>
</organism>
<dbReference type="Proteomes" id="UP000272051">
    <property type="component" value="Unassembled WGS sequence"/>
</dbReference>
<dbReference type="EC" id="2.7.4.3" evidence="4 12"/>
<dbReference type="InterPro" id="IPR023477">
    <property type="entry name" value="Adenylate_kinase_AdkA"/>
</dbReference>
<dbReference type="AlphaFoldDB" id="A0A497EV53"/>
<proteinExistence type="inferred from homology"/>
<keyword evidence="7 12" id="KW-0808">Transferase</keyword>
<evidence type="ECO:0000256" key="2">
    <source>
        <dbReference type="ARBA" id="ARBA00004496"/>
    </source>
</evidence>
<dbReference type="Gene3D" id="3.40.50.300">
    <property type="entry name" value="P-loop containing nucleotide triphosphate hydrolases"/>
    <property type="match status" value="1"/>
</dbReference>
<keyword evidence="8 12" id="KW-0547">Nucleotide-binding</keyword>
<evidence type="ECO:0000256" key="8">
    <source>
        <dbReference type="ARBA" id="ARBA00022741"/>
    </source>
</evidence>
<comment type="subcellular location">
    <subcellularLocation>
        <location evidence="2 12">Cytoplasm</location>
    </subcellularLocation>
</comment>
<protein>
    <recommendedName>
        <fullName evidence="5 12">Adenylate kinase</fullName>
        <shortName evidence="12">AK</shortName>
        <ecNumber evidence="4 12">2.7.4.3</ecNumber>
    </recommendedName>
    <alternativeName>
        <fullName evidence="11 12">ATP-AMP transphosphorylase</fullName>
    </alternativeName>
</protein>
<comment type="catalytic activity">
    <reaction evidence="1 12">
        <text>AMP + ATP = 2 ADP</text>
        <dbReference type="Rhea" id="RHEA:12973"/>
        <dbReference type="ChEBI" id="CHEBI:30616"/>
        <dbReference type="ChEBI" id="CHEBI:456215"/>
        <dbReference type="ChEBI" id="CHEBI:456216"/>
        <dbReference type="EC" id="2.7.4.3"/>
    </reaction>
</comment>
<gene>
    <name evidence="12" type="primary">adkA</name>
    <name evidence="13" type="ORF">DRJ33_06640</name>
</gene>
<dbReference type="GO" id="GO:0004017">
    <property type="term" value="F:AMP kinase activity"/>
    <property type="evidence" value="ECO:0007669"/>
    <property type="project" value="UniProtKB-UniRule"/>
</dbReference>
<name>A0A497EV53_9CREN</name>